<comment type="cofactor">
    <cofactor evidence="1">
        <name>Mg(2+)</name>
        <dbReference type="ChEBI" id="CHEBI:18420"/>
    </cofactor>
</comment>
<organism evidence="10">
    <name type="scientific">Alexandrium catenella</name>
    <name type="common">Red tide dinoflagellate</name>
    <name type="synonym">Gonyaulax catenella</name>
    <dbReference type="NCBI Taxonomy" id="2925"/>
    <lineage>
        <taxon>Eukaryota</taxon>
        <taxon>Sar</taxon>
        <taxon>Alveolata</taxon>
        <taxon>Dinophyceae</taxon>
        <taxon>Gonyaulacales</taxon>
        <taxon>Pyrocystaceae</taxon>
        <taxon>Alexandrium</taxon>
    </lineage>
</organism>
<dbReference type="AlphaFoldDB" id="A0A7S1RCM1"/>
<evidence type="ECO:0000256" key="9">
    <source>
        <dbReference type="ARBA" id="ARBA00031547"/>
    </source>
</evidence>
<dbReference type="EMBL" id="HBGE01065331">
    <property type="protein sequence ID" value="CAD9162390.1"/>
    <property type="molecule type" value="Transcribed_RNA"/>
</dbReference>
<reference evidence="10" key="1">
    <citation type="submission" date="2021-01" db="EMBL/GenBank/DDBJ databases">
        <authorList>
            <person name="Corre E."/>
            <person name="Pelletier E."/>
            <person name="Niang G."/>
            <person name="Scheremetjew M."/>
            <person name="Finn R."/>
            <person name="Kale V."/>
            <person name="Holt S."/>
            <person name="Cochrane G."/>
            <person name="Meng A."/>
            <person name="Brown T."/>
            <person name="Cohen L."/>
        </authorList>
    </citation>
    <scope>NUCLEOTIDE SEQUENCE</scope>
    <source>
        <strain evidence="10">OF101</strain>
    </source>
</reference>
<dbReference type="InterPro" id="IPR003846">
    <property type="entry name" value="SelO"/>
</dbReference>
<evidence type="ECO:0000256" key="8">
    <source>
        <dbReference type="ARBA" id="ARBA00022842"/>
    </source>
</evidence>
<keyword evidence="7" id="KW-0067">ATP-binding</keyword>
<evidence type="ECO:0000256" key="4">
    <source>
        <dbReference type="ARBA" id="ARBA00022695"/>
    </source>
</evidence>
<dbReference type="GO" id="GO:0005524">
    <property type="term" value="F:ATP binding"/>
    <property type="evidence" value="ECO:0007669"/>
    <property type="project" value="UniProtKB-KW"/>
</dbReference>
<keyword evidence="3" id="KW-0808">Transferase</keyword>
<protein>
    <recommendedName>
        <fullName evidence="9">Selenoprotein O</fullName>
    </recommendedName>
</protein>
<dbReference type="Pfam" id="PF02696">
    <property type="entry name" value="SelO"/>
    <property type="match status" value="1"/>
</dbReference>
<evidence type="ECO:0000313" key="10">
    <source>
        <dbReference type="EMBL" id="CAD9162390.1"/>
    </source>
</evidence>
<keyword evidence="8" id="KW-0460">Magnesium</keyword>
<dbReference type="PANTHER" id="PTHR32057:SF14">
    <property type="entry name" value="PROTEIN ADENYLYLTRANSFERASE SELO, MITOCHONDRIAL"/>
    <property type="match status" value="1"/>
</dbReference>
<evidence type="ECO:0000256" key="5">
    <source>
        <dbReference type="ARBA" id="ARBA00022723"/>
    </source>
</evidence>
<proteinExistence type="inferred from homology"/>
<evidence type="ECO:0000256" key="7">
    <source>
        <dbReference type="ARBA" id="ARBA00022840"/>
    </source>
</evidence>
<keyword evidence="5" id="KW-0479">Metal-binding</keyword>
<evidence type="ECO:0000256" key="1">
    <source>
        <dbReference type="ARBA" id="ARBA00001946"/>
    </source>
</evidence>
<dbReference type="GO" id="GO:0005739">
    <property type="term" value="C:mitochondrion"/>
    <property type="evidence" value="ECO:0007669"/>
    <property type="project" value="TreeGrafter"/>
</dbReference>
<name>A0A7S1RCM1_ALECA</name>
<evidence type="ECO:0000256" key="2">
    <source>
        <dbReference type="ARBA" id="ARBA00009747"/>
    </source>
</evidence>
<keyword evidence="4" id="KW-0548">Nucleotidyltransferase</keyword>
<dbReference type="GO" id="GO:0070733">
    <property type="term" value="F:AMPylase activity"/>
    <property type="evidence" value="ECO:0007669"/>
    <property type="project" value="TreeGrafter"/>
</dbReference>
<evidence type="ECO:0000256" key="3">
    <source>
        <dbReference type="ARBA" id="ARBA00022679"/>
    </source>
</evidence>
<sequence length="281" mass="31762">MIHEFAKRLSKLVADWLRVGYCQGNFNSDNCLVAGRTMDYGPFGFLEKYDPLWNMWTGGGEHFAFMNQPGAAHKNYFSFVKALAPLLDEAGAKEAKAAVNDFEKVCAEACNDMWRQKLGLKAWSSEVESLFGALKDLMAESSVDYTIMWRQLAELPAQGLTCESPADSLLQPLRNAFYGKLDKSSEDKWSAWLKRWVQQVQAEGAPQEAAALMRRSSPKYVPREWILVEAYEAAYGGDYGLVQTLYGLFSKPFDEQPEFEERYYRRAPASAQERGGTAFMS</sequence>
<dbReference type="PANTHER" id="PTHR32057">
    <property type="entry name" value="PROTEIN ADENYLYLTRANSFERASE SELO, MITOCHONDRIAL"/>
    <property type="match status" value="1"/>
</dbReference>
<comment type="similarity">
    <text evidence="2">Belongs to the SELO family.</text>
</comment>
<evidence type="ECO:0000256" key="6">
    <source>
        <dbReference type="ARBA" id="ARBA00022741"/>
    </source>
</evidence>
<gene>
    <name evidence="10" type="ORF">ACAT0790_LOCUS39155</name>
</gene>
<dbReference type="GO" id="GO:0046872">
    <property type="term" value="F:metal ion binding"/>
    <property type="evidence" value="ECO:0007669"/>
    <property type="project" value="UniProtKB-KW"/>
</dbReference>
<keyword evidence="6" id="KW-0547">Nucleotide-binding</keyword>
<accession>A0A7S1RCM1</accession>